<dbReference type="SUPFAM" id="SSF52980">
    <property type="entry name" value="Restriction endonuclease-like"/>
    <property type="match status" value="1"/>
</dbReference>
<sequence length="137" mass="16792">MDTHSWLGREGERYAFRYVEDKLLMRVLERNWYYNRKEVDLIATDGKYLVFFEVKTRNENYLYTPQSAVTRQKRMNICYVADHYSRMKKMGLPIRFDILSVVYRPAQGLFEIKHIPNAFQPEPRFYGRGRRPFRRYF</sequence>
<dbReference type="Gene3D" id="3.40.1350.10">
    <property type="match status" value="1"/>
</dbReference>
<reference evidence="2 3" key="1">
    <citation type="journal article" date="2025" name="Int. J. Syst. Evol. Microbiol.">
        <title>Desulfovibrio falkowii sp. nov., Porphyromonas miyakawae sp. nov., Mediterraneibacter flintii sp. nov. and Owariibacterium komagatae gen. nov., sp. nov., isolated from human faeces.</title>
        <authorList>
            <person name="Hamaguchi T."/>
            <person name="Ohara M."/>
            <person name="Hisatomi A."/>
            <person name="Sekiguchi K."/>
            <person name="Takeda J.I."/>
            <person name="Ueyama J."/>
            <person name="Ito M."/>
            <person name="Nishiwaki H."/>
            <person name="Ogi T."/>
            <person name="Hirayama M."/>
            <person name="Ohkuma M."/>
            <person name="Sakamoto M."/>
            <person name="Ohno K."/>
        </authorList>
    </citation>
    <scope>NUCLEOTIDE SEQUENCE [LARGE SCALE GENOMIC DNA]</scope>
    <source>
        <strain evidence="2 3">13CB11C</strain>
    </source>
</reference>
<proteinExistence type="inferred from homology"/>
<organism evidence="2 3">
    <name type="scientific">Porphyromonas miyakawae</name>
    <dbReference type="NCBI Taxonomy" id="3137470"/>
    <lineage>
        <taxon>Bacteria</taxon>
        <taxon>Pseudomonadati</taxon>
        <taxon>Bacteroidota</taxon>
        <taxon>Bacteroidia</taxon>
        <taxon>Bacteroidales</taxon>
        <taxon>Porphyromonadaceae</taxon>
        <taxon>Porphyromonas</taxon>
    </lineage>
</organism>
<evidence type="ECO:0000256" key="1">
    <source>
        <dbReference type="ARBA" id="ARBA00006738"/>
    </source>
</evidence>
<keyword evidence="3" id="KW-1185">Reference proteome</keyword>
<dbReference type="PANTHER" id="PTHR34039:SF1">
    <property type="entry name" value="UPF0102 PROTEIN YRAN"/>
    <property type="match status" value="1"/>
</dbReference>
<dbReference type="InterPro" id="IPR011335">
    <property type="entry name" value="Restrct_endonuc-II-like"/>
</dbReference>
<dbReference type="PANTHER" id="PTHR34039">
    <property type="entry name" value="UPF0102 PROTEIN YRAN"/>
    <property type="match status" value="1"/>
</dbReference>
<dbReference type="EMBL" id="BAAFSF010000001">
    <property type="protein sequence ID" value="GAB1251321.1"/>
    <property type="molecule type" value="Genomic_DNA"/>
</dbReference>
<dbReference type="InterPro" id="IPR011856">
    <property type="entry name" value="tRNA_endonuc-like_dom_sf"/>
</dbReference>
<gene>
    <name evidence="2" type="ORF">Tsumi_04250</name>
</gene>
<dbReference type="RefSeq" id="WP_411915134.1">
    <property type="nucleotide sequence ID" value="NZ_BAAFSF010000001.1"/>
</dbReference>
<dbReference type="InterPro" id="IPR003509">
    <property type="entry name" value="UPF0102_YraN-like"/>
</dbReference>
<accession>A0ABQ0E0X0</accession>
<evidence type="ECO:0000313" key="3">
    <source>
        <dbReference type="Proteomes" id="UP001628220"/>
    </source>
</evidence>
<name>A0ABQ0E0X0_9PORP</name>
<dbReference type="Proteomes" id="UP001628220">
    <property type="component" value="Unassembled WGS sequence"/>
</dbReference>
<comment type="similarity">
    <text evidence="1">Belongs to the UPF0102 family.</text>
</comment>
<protein>
    <submittedName>
        <fullName evidence="2">YraN family protein</fullName>
    </submittedName>
</protein>
<dbReference type="Pfam" id="PF02021">
    <property type="entry name" value="UPF0102"/>
    <property type="match status" value="1"/>
</dbReference>
<comment type="caution">
    <text evidence="2">The sequence shown here is derived from an EMBL/GenBank/DDBJ whole genome shotgun (WGS) entry which is preliminary data.</text>
</comment>
<evidence type="ECO:0000313" key="2">
    <source>
        <dbReference type="EMBL" id="GAB1251321.1"/>
    </source>
</evidence>